<evidence type="ECO:0000313" key="10">
    <source>
        <dbReference type="Proteomes" id="UP000765509"/>
    </source>
</evidence>
<reference evidence="9" key="1">
    <citation type="submission" date="2021-03" db="EMBL/GenBank/DDBJ databases">
        <title>Draft genome sequence of rust myrtle Austropuccinia psidii MF-1, a brazilian biotype.</title>
        <authorList>
            <person name="Quecine M.C."/>
            <person name="Pachon D.M.R."/>
            <person name="Bonatelli M.L."/>
            <person name="Correr F.H."/>
            <person name="Franceschini L.M."/>
            <person name="Leite T.F."/>
            <person name="Margarido G.R.A."/>
            <person name="Almeida C.A."/>
            <person name="Ferrarezi J.A."/>
            <person name="Labate C.A."/>
        </authorList>
    </citation>
    <scope>NUCLEOTIDE SEQUENCE</scope>
    <source>
        <strain evidence="9">MF-1</strain>
    </source>
</reference>
<feature type="binding site" evidence="5">
    <location>
        <begin position="574"/>
        <end position="575"/>
    </location>
    <ligand>
        <name>FAD</name>
        <dbReference type="ChEBI" id="CHEBI:57692"/>
    </ligand>
</feature>
<evidence type="ECO:0000256" key="3">
    <source>
        <dbReference type="ARBA" id="ARBA00023180"/>
    </source>
</evidence>
<evidence type="ECO:0000313" key="9">
    <source>
        <dbReference type="EMBL" id="MBW0496983.1"/>
    </source>
</evidence>
<keyword evidence="10" id="KW-1185">Reference proteome</keyword>
<comment type="similarity">
    <text evidence="2">Belongs to the GMC oxidoreductase family.</text>
</comment>
<protein>
    <recommendedName>
        <fullName evidence="11">Glucose-methanol-choline oxidoreductase N-terminal domain-containing protein</fullName>
    </recommendedName>
</protein>
<dbReference type="SUPFAM" id="SSF51905">
    <property type="entry name" value="FAD/NAD(P)-binding domain"/>
    <property type="match status" value="1"/>
</dbReference>
<feature type="domain" description="Glucose-methanol-choline oxidoreductase N-terminal" evidence="7">
    <location>
        <begin position="50"/>
        <end position="376"/>
    </location>
</feature>
<dbReference type="Proteomes" id="UP000765509">
    <property type="component" value="Unassembled WGS sequence"/>
</dbReference>
<dbReference type="InterPro" id="IPR007867">
    <property type="entry name" value="GMC_OxRtase_C"/>
</dbReference>
<dbReference type="Gene3D" id="3.30.560.10">
    <property type="entry name" value="Glucose Oxidase, domain 3"/>
    <property type="match status" value="1"/>
</dbReference>
<comment type="cofactor">
    <cofactor evidence="1 5">
        <name>FAD</name>
        <dbReference type="ChEBI" id="CHEBI:57692"/>
    </cofactor>
</comment>
<dbReference type="InterPro" id="IPR036188">
    <property type="entry name" value="FAD/NAD-bd_sf"/>
</dbReference>
<dbReference type="SUPFAM" id="SSF54373">
    <property type="entry name" value="FAD-linked reductases, C-terminal domain"/>
    <property type="match status" value="1"/>
</dbReference>
<dbReference type="Gene3D" id="3.50.50.60">
    <property type="entry name" value="FAD/NAD(P)-binding domain"/>
    <property type="match status" value="1"/>
</dbReference>
<dbReference type="PANTHER" id="PTHR11552:SF138">
    <property type="entry name" value="DEHYDROGENASE PKFF-RELATED"/>
    <property type="match status" value="1"/>
</dbReference>
<evidence type="ECO:0000256" key="1">
    <source>
        <dbReference type="ARBA" id="ARBA00001974"/>
    </source>
</evidence>
<evidence type="ECO:0000256" key="6">
    <source>
        <dbReference type="SAM" id="SignalP"/>
    </source>
</evidence>
<dbReference type="GO" id="GO:0050660">
    <property type="term" value="F:flavin adenine dinucleotide binding"/>
    <property type="evidence" value="ECO:0007669"/>
    <property type="project" value="InterPro"/>
</dbReference>
<keyword evidence="6" id="KW-0732">Signal</keyword>
<dbReference type="OrthoDB" id="269227at2759"/>
<keyword evidence="5" id="KW-0285">Flavoprotein</keyword>
<dbReference type="InterPro" id="IPR000172">
    <property type="entry name" value="GMC_OxRdtase_N"/>
</dbReference>
<feature type="signal peptide" evidence="6">
    <location>
        <begin position="1"/>
        <end position="20"/>
    </location>
</feature>
<comment type="caution">
    <text evidence="9">The sequence shown here is derived from an EMBL/GenBank/DDBJ whole genome shotgun (WGS) entry which is preliminary data.</text>
</comment>
<organism evidence="9 10">
    <name type="scientific">Austropuccinia psidii MF-1</name>
    <dbReference type="NCBI Taxonomy" id="1389203"/>
    <lineage>
        <taxon>Eukaryota</taxon>
        <taxon>Fungi</taxon>
        <taxon>Dikarya</taxon>
        <taxon>Basidiomycota</taxon>
        <taxon>Pucciniomycotina</taxon>
        <taxon>Pucciniomycetes</taxon>
        <taxon>Pucciniales</taxon>
        <taxon>Sphaerophragmiaceae</taxon>
        <taxon>Austropuccinia</taxon>
    </lineage>
</organism>
<sequence>MFKLKHIGLILLAFAINIEGSLLDKHDQDKCFLEIPTIPILGSVFENKIYDYIIIGAGTAGMALGARLSEDPNIRVAVLESGVDFDLLPLNKVFVNTPGADVLGCGSKKDDYFQDLVDWGFMTEPQTGANNRSIRYARGKTIGGTSTRNFMIYQRASKGAIDSWADLTGDPSWNFDDRWSDYQKSVSFTPPKHELRQEYPQAQYNPLGYTQSKGPIQVSYPNTPQDFSKYMQLSLNEKGVPTTQDFNLGNLMGVQYASTTINPRNGHRSSSRDFFEAARSRPNLVVYTGTTAKRILFDNALKIPRAVGVNFHYHLFNLNVTVELRATQEVIVSAGVFQSPQLLMVSGIGPRDQLVANNIPVLVENPNVGQGMEDHIFFGPTYPVHSIFTFTDLAADPLLITAQELNFTFRQLGPLTNNVADMIAFERIDDDRLNQLNADVLSSYPTDWPHIEYLSSAGVTGNFSGLIAQNSFASLTEGRNKFATILGALVAPRSRGTVKIISNDASVLPIIDPAWLTDPVDQRVAVEVFKRIREFFASESMQLILDGEEYLPGTSVQSDDAILDWIRDNLMTVWHAACTCSMRTKDKGGVIDSEFRVYGTQNLRVVDASSFPSLPPGHPQATIYMMAERATDLIKKAQQSHRD</sequence>
<proteinExistence type="inferred from homology"/>
<keyword evidence="5" id="KW-0274">FAD</keyword>
<keyword evidence="3" id="KW-0325">Glycoprotein</keyword>
<dbReference type="PIRSF" id="PIRSF000137">
    <property type="entry name" value="Alcohol_oxidase"/>
    <property type="match status" value="1"/>
</dbReference>
<dbReference type="Pfam" id="PF00732">
    <property type="entry name" value="GMC_oxred_N"/>
    <property type="match status" value="1"/>
</dbReference>
<gene>
    <name evidence="9" type="ORF">O181_036698</name>
</gene>
<evidence type="ECO:0000256" key="2">
    <source>
        <dbReference type="ARBA" id="ARBA00010790"/>
    </source>
</evidence>
<dbReference type="EMBL" id="AVOT02013931">
    <property type="protein sequence ID" value="MBW0496983.1"/>
    <property type="molecule type" value="Genomic_DNA"/>
</dbReference>
<dbReference type="InterPro" id="IPR012132">
    <property type="entry name" value="GMC_OxRdtase"/>
</dbReference>
<dbReference type="Pfam" id="PF05199">
    <property type="entry name" value="GMC_oxred_C"/>
    <property type="match status" value="1"/>
</dbReference>
<dbReference type="GO" id="GO:0044550">
    <property type="term" value="P:secondary metabolite biosynthetic process"/>
    <property type="evidence" value="ECO:0007669"/>
    <property type="project" value="TreeGrafter"/>
</dbReference>
<feature type="binding site" evidence="5">
    <location>
        <begin position="619"/>
        <end position="620"/>
    </location>
    <ligand>
        <name>FAD</name>
        <dbReference type="ChEBI" id="CHEBI:57692"/>
    </ligand>
</feature>
<evidence type="ECO:0000259" key="8">
    <source>
        <dbReference type="Pfam" id="PF05199"/>
    </source>
</evidence>
<accession>A0A9Q3D7Y4</accession>
<dbReference type="GO" id="GO:0016614">
    <property type="term" value="F:oxidoreductase activity, acting on CH-OH group of donors"/>
    <property type="evidence" value="ECO:0007669"/>
    <property type="project" value="InterPro"/>
</dbReference>
<evidence type="ECO:0000256" key="4">
    <source>
        <dbReference type="PIRSR" id="PIRSR000137-1"/>
    </source>
</evidence>
<feature type="active site" description="Proton donor" evidence="4">
    <location>
        <position position="575"/>
    </location>
</feature>
<feature type="chain" id="PRO_5040366386" description="Glucose-methanol-choline oxidoreductase N-terminal domain-containing protein" evidence="6">
    <location>
        <begin position="21"/>
        <end position="643"/>
    </location>
</feature>
<evidence type="ECO:0008006" key="11">
    <source>
        <dbReference type="Google" id="ProtNLM"/>
    </source>
</evidence>
<feature type="active site" description="Proton acceptor" evidence="4">
    <location>
        <position position="618"/>
    </location>
</feature>
<name>A0A9Q3D7Y4_9BASI</name>
<feature type="binding site" evidence="5">
    <location>
        <position position="145"/>
    </location>
    <ligand>
        <name>FAD</name>
        <dbReference type="ChEBI" id="CHEBI:57692"/>
    </ligand>
</feature>
<evidence type="ECO:0000259" key="7">
    <source>
        <dbReference type="Pfam" id="PF00732"/>
    </source>
</evidence>
<dbReference type="PANTHER" id="PTHR11552">
    <property type="entry name" value="GLUCOSE-METHANOL-CHOLINE GMC OXIDOREDUCTASE"/>
    <property type="match status" value="1"/>
</dbReference>
<dbReference type="AlphaFoldDB" id="A0A9Q3D7Y4"/>
<evidence type="ECO:0000256" key="5">
    <source>
        <dbReference type="PIRSR" id="PIRSR000137-2"/>
    </source>
</evidence>
<feature type="domain" description="Glucose-methanol-choline oxidoreductase C-terminal" evidence="8">
    <location>
        <begin position="492"/>
        <end position="627"/>
    </location>
</feature>